<reference evidence="2" key="1">
    <citation type="submission" date="2021-02" db="EMBL/GenBank/DDBJ databases">
        <authorList>
            <person name="Palmer J.M."/>
        </authorList>
    </citation>
    <scope>NUCLEOTIDE SEQUENCE</scope>
    <source>
        <strain evidence="2">SCRP734</strain>
    </source>
</reference>
<feature type="coiled-coil region" evidence="1">
    <location>
        <begin position="139"/>
        <end position="166"/>
    </location>
</feature>
<dbReference type="AlphaFoldDB" id="A0A8T1VY26"/>
<gene>
    <name evidence="2" type="ORF">PHYPSEUDO_000683</name>
</gene>
<protein>
    <submittedName>
        <fullName evidence="2">Uncharacterized protein</fullName>
    </submittedName>
</protein>
<comment type="caution">
    <text evidence="2">The sequence shown here is derived from an EMBL/GenBank/DDBJ whole genome shotgun (WGS) entry which is preliminary data.</text>
</comment>
<keyword evidence="3" id="KW-1185">Reference proteome</keyword>
<dbReference type="EMBL" id="JAGDFM010000108">
    <property type="protein sequence ID" value="KAG7386091.1"/>
    <property type="molecule type" value="Genomic_DNA"/>
</dbReference>
<proteinExistence type="predicted"/>
<keyword evidence="1" id="KW-0175">Coiled coil</keyword>
<dbReference type="Proteomes" id="UP000694044">
    <property type="component" value="Unassembled WGS sequence"/>
</dbReference>
<evidence type="ECO:0000313" key="2">
    <source>
        <dbReference type="EMBL" id="KAG7386091.1"/>
    </source>
</evidence>
<evidence type="ECO:0000313" key="3">
    <source>
        <dbReference type="Proteomes" id="UP000694044"/>
    </source>
</evidence>
<name>A0A8T1VY26_9STRA</name>
<accession>A0A8T1VY26</accession>
<dbReference type="OrthoDB" id="123663at2759"/>
<evidence type="ECO:0000256" key="1">
    <source>
        <dbReference type="SAM" id="Coils"/>
    </source>
</evidence>
<sequence>MQAHGELVRKLESDLEARRTSEAELRLTVAKLWAVNCRLEAELCAANAKARQLLEQQDAQSIETAKREDGFKAFRKESERRLQVVHEQSDQLMQEKRQLNFEDLFSIRLELSESRTCLESTKHENRLLLAKNEEQSLQANTQATEIEKLSAQLTSQQQEIEAGTARSQRLLEDLSSAREQQSVMQGRIQGLERDMNRALVIRNRALNWRPKRQKTWESRLISQGTFLAWKAFSVQVGLQTAAKMARYNDDTRVRLQLTGKEAMKHCSQAKEELGSIRQACASERMQMQAVCNEICQTELPKLLRILEHQHTTQRECAERERELLRQDTERRVQKMVENHQTQLVRRKRQQHAMVQAFGAKRERELHRRTFSAWKELYLRSVVGQATHTAMVFRSQQPQLSTVEIPSPVDRREPESWAMAAAIRPIPIRVQPLQLEKQKFDECSRSPFSEVTTPIDAMWRKWRRIDTGVAGRDHKPRPSPGSPS</sequence>
<organism evidence="2 3">
    <name type="scientific">Phytophthora pseudosyringae</name>
    <dbReference type="NCBI Taxonomy" id="221518"/>
    <lineage>
        <taxon>Eukaryota</taxon>
        <taxon>Sar</taxon>
        <taxon>Stramenopiles</taxon>
        <taxon>Oomycota</taxon>
        <taxon>Peronosporomycetes</taxon>
        <taxon>Peronosporales</taxon>
        <taxon>Peronosporaceae</taxon>
        <taxon>Phytophthora</taxon>
    </lineage>
</organism>